<dbReference type="Proteomes" id="UP000001803">
    <property type="component" value="Chromosome"/>
</dbReference>
<dbReference type="SUPFAM" id="SSF48371">
    <property type="entry name" value="ARM repeat"/>
    <property type="match status" value="1"/>
</dbReference>
<dbReference type="Gene3D" id="1.25.40.290">
    <property type="entry name" value="ARM repeat domains"/>
    <property type="match status" value="1"/>
</dbReference>
<dbReference type="Gene3D" id="1.20.1660.10">
    <property type="entry name" value="Hypothetical protein (EF3068)"/>
    <property type="match status" value="1"/>
</dbReference>
<organism evidence="1 2">
    <name type="scientific">Brachyspira hyodysenteriae (strain ATCC 49526 / WA1)</name>
    <dbReference type="NCBI Taxonomy" id="565034"/>
    <lineage>
        <taxon>Bacteria</taxon>
        <taxon>Pseudomonadati</taxon>
        <taxon>Spirochaetota</taxon>
        <taxon>Spirochaetia</taxon>
        <taxon>Brachyspirales</taxon>
        <taxon>Brachyspiraceae</taxon>
        <taxon>Brachyspira</taxon>
    </lineage>
</organism>
<reference evidence="1 2" key="1">
    <citation type="journal article" date="2009" name="PLoS ONE">
        <title>Genome sequence of the pathogenic intestinal spirochete Brachyspira hyodysenteriae reveals adaptations to its lifestyle in the porcine large intestine.</title>
        <authorList>
            <person name="Bellgard M.I."/>
            <person name="Wanchanthuek P."/>
            <person name="La T."/>
            <person name="Ryan K."/>
            <person name="Moolhuijzen P."/>
            <person name="Albertyn Z."/>
            <person name="Shaban B."/>
            <person name="Motro Y."/>
            <person name="Dunn D.S."/>
            <person name="Schibeci D."/>
            <person name="Hunter A."/>
            <person name="Barrero R."/>
            <person name="Phillips N.D."/>
            <person name="Hampson D.J."/>
        </authorList>
    </citation>
    <scope>NUCLEOTIDE SEQUENCE [LARGE SCALE GENOMIC DNA]</scope>
    <source>
        <strain evidence="2">ATCC 49526 / WA1</strain>
    </source>
</reference>
<evidence type="ECO:0000313" key="2">
    <source>
        <dbReference type="Proteomes" id="UP000001803"/>
    </source>
</evidence>
<keyword evidence="2" id="KW-1185">Reference proteome</keyword>
<protein>
    <submittedName>
        <fullName evidence="1">DNA alkylation repair enzyme</fullName>
    </submittedName>
</protein>
<dbReference type="PANTHER" id="PTHR34070">
    <property type="entry name" value="ARMADILLO-TYPE FOLD"/>
    <property type="match status" value="1"/>
</dbReference>
<dbReference type="CDD" id="cd07064">
    <property type="entry name" value="AlkD_like_1"/>
    <property type="match status" value="1"/>
</dbReference>
<gene>
    <name evidence="1" type="ordered locus">BHWA1_01644</name>
</gene>
<dbReference type="InterPro" id="IPR014825">
    <property type="entry name" value="DNA_alkylation"/>
</dbReference>
<accession>A0A3B6VGH0</accession>
<sequence length="222" mass="26801">MSDLYTTLSEEFEKLKDEKEAILMAKYMKNNFEFLGIHSKERKEAEKKVFKTIPKEEKEFIDFNFTDKCYDNKYREFQYASLDYLRLKKKYLNKTHIEKLKVYALTKSWWDSIDCLDKIIGDIALRDESVNNILLEWSLSNNIWLRRIAIDHQLLRKDKTNTELLEKIIINNLNNKEFFINKSIGWSLRDYSKTNPDWVRDFLNRHKENMANLSIKEASKYI</sequence>
<proteinExistence type="predicted"/>
<dbReference type="Pfam" id="PF08713">
    <property type="entry name" value="DNA_alkylation"/>
    <property type="match status" value="1"/>
</dbReference>
<dbReference type="InterPro" id="IPR016024">
    <property type="entry name" value="ARM-type_fold"/>
</dbReference>
<dbReference type="RefSeq" id="WP_012671156.1">
    <property type="nucleotide sequence ID" value="NC_012225.1"/>
</dbReference>
<dbReference type="KEGG" id="bhy:BHWA1_01644"/>
<evidence type="ECO:0000313" key="1">
    <source>
        <dbReference type="EMBL" id="ACN84114.1"/>
    </source>
</evidence>
<dbReference type="STRING" id="565034.BHWA1_01644"/>
<name>A0A3B6VGH0_BRAHW</name>
<dbReference type="PANTHER" id="PTHR34070:SF1">
    <property type="entry name" value="DNA ALKYLATION REPAIR PROTEIN"/>
    <property type="match status" value="1"/>
</dbReference>
<dbReference type="EMBL" id="CP001357">
    <property type="protein sequence ID" value="ACN84114.1"/>
    <property type="molecule type" value="Genomic_DNA"/>
</dbReference>
<dbReference type="AlphaFoldDB" id="A0A3B6VGH0"/>